<protein>
    <submittedName>
        <fullName evidence="1">Uncharacterized protein</fullName>
    </submittedName>
</protein>
<accession>A0A7T8HIV9</accession>
<feature type="non-terminal residue" evidence="1">
    <location>
        <position position="62"/>
    </location>
</feature>
<dbReference type="AlphaFoldDB" id="A0A7T8HIV9"/>
<keyword evidence="2" id="KW-1185">Reference proteome</keyword>
<proteinExistence type="predicted"/>
<gene>
    <name evidence="1" type="ORF">FKW44_011836</name>
</gene>
<dbReference type="EMBL" id="CP045896">
    <property type="protein sequence ID" value="QQP50722.1"/>
    <property type="molecule type" value="Genomic_DNA"/>
</dbReference>
<sequence length="62" mass="6932">IPCFALIEGKLPKWQLSVDSGWSSLPHIKVGSGLLLNEFCRFLASKLLDHPQAQMSIPWTLL</sequence>
<name>A0A7T8HIV9_CALRO</name>
<reference evidence="2" key="1">
    <citation type="submission" date="2021-01" db="EMBL/GenBank/DDBJ databases">
        <title>Caligus Genome Assembly.</title>
        <authorList>
            <person name="Gallardo-Escarate C."/>
        </authorList>
    </citation>
    <scope>NUCLEOTIDE SEQUENCE [LARGE SCALE GENOMIC DNA]</scope>
</reference>
<evidence type="ECO:0000313" key="1">
    <source>
        <dbReference type="EMBL" id="QQP50722.1"/>
    </source>
</evidence>
<evidence type="ECO:0000313" key="2">
    <source>
        <dbReference type="Proteomes" id="UP000595437"/>
    </source>
</evidence>
<organism evidence="1 2">
    <name type="scientific">Caligus rogercresseyi</name>
    <name type="common">Sea louse</name>
    <dbReference type="NCBI Taxonomy" id="217165"/>
    <lineage>
        <taxon>Eukaryota</taxon>
        <taxon>Metazoa</taxon>
        <taxon>Ecdysozoa</taxon>
        <taxon>Arthropoda</taxon>
        <taxon>Crustacea</taxon>
        <taxon>Multicrustacea</taxon>
        <taxon>Hexanauplia</taxon>
        <taxon>Copepoda</taxon>
        <taxon>Siphonostomatoida</taxon>
        <taxon>Caligidae</taxon>
        <taxon>Caligus</taxon>
    </lineage>
</organism>
<feature type="non-terminal residue" evidence="1">
    <location>
        <position position="1"/>
    </location>
</feature>
<dbReference type="Proteomes" id="UP000595437">
    <property type="component" value="Chromosome 7"/>
</dbReference>